<name>A0A0D7BV39_9AGAR</name>
<dbReference type="EMBL" id="KN880432">
    <property type="protein sequence ID" value="KIY74120.1"/>
    <property type="molecule type" value="Genomic_DNA"/>
</dbReference>
<sequence length="267" mass="28035">MISTFAVAFALLASSVSAGKGGLAWPYYNSPLDPSVFNTGSGNTVAIYDWETYAPPSANGDGGLGFIGTQRCTDCDSSPIGELAARQAAQGWATLFTLNEPDLNGISPGDAASWYQTNVNAIQSTKKAFPSITSSTDAGKGLDWLAQFFTACGGSCSGDYVNLHWYGTAYSDFQSHVESAHSKFGDYKIVISEFALTGASQADQVAFFKQAIEWLNGQDYVELFFPFPATSPSLLSANDAAAASYVGTGSCLFNDDGSASAVGELLL</sequence>
<feature type="domain" description="Asl1-like glycosyl hydrolase catalytic" evidence="2">
    <location>
        <begin position="23"/>
        <end position="260"/>
    </location>
</feature>
<evidence type="ECO:0000259" key="2">
    <source>
        <dbReference type="Pfam" id="PF11790"/>
    </source>
</evidence>
<evidence type="ECO:0000313" key="4">
    <source>
        <dbReference type="Proteomes" id="UP000054007"/>
    </source>
</evidence>
<accession>A0A0D7BV39</accession>
<dbReference type="GO" id="GO:0071966">
    <property type="term" value="P:fungal-type cell wall polysaccharide metabolic process"/>
    <property type="evidence" value="ECO:0007669"/>
    <property type="project" value="TreeGrafter"/>
</dbReference>
<dbReference type="OrthoDB" id="43654at2759"/>
<proteinExistence type="predicted"/>
<dbReference type="SUPFAM" id="SSF51445">
    <property type="entry name" value="(Trans)glycosidases"/>
    <property type="match status" value="1"/>
</dbReference>
<keyword evidence="4" id="KW-1185">Reference proteome</keyword>
<reference evidence="3 4" key="1">
    <citation type="journal article" date="2015" name="Fungal Genet. Biol.">
        <title>Evolution of novel wood decay mechanisms in Agaricales revealed by the genome sequences of Fistulina hepatica and Cylindrobasidium torrendii.</title>
        <authorList>
            <person name="Floudas D."/>
            <person name="Held B.W."/>
            <person name="Riley R."/>
            <person name="Nagy L.G."/>
            <person name="Koehler G."/>
            <person name="Ransdell A.S."/>
            <person name="Younus H."/>
            <person name="Chow J."/>
            <person name="Chiniquy J."/>
            <person name="Lipzen A."/>
            <person name="Tritt A."/>
            <person name="Sun H."/>
            <person name="Haridas S."/>
            <person name="LaButti K."/>
            <person name="Ohm R.A."/>
            <person name="Kues U."/>
            <person name="Blanchette R.A."/>
            <person name="Grigoriev I.V."/>
            <person name="Minto R.E."/>
            <person name="Hibbett D.S."/>
        </authorList>
    </citation>
    <scope>NUCLEOTIDE SEQUENCE [LARGE SCALE GENOMIC DNA]</scope>
    <source>
        <strain evidence="3 4">FP15055 ss-10</strain>
    </source>
</reference>
<dbReference type="PANTHER" id="PTHR34154:SF3">
    <property type="entry name" value="ALKALI-SENSITIVE LINKAGE PROTEIN 1"/>
    <property type="match status" value="1"/>
</dbReference>
<feature type="signal peptide" evidence="1">
    <location>
        <begin position="1"/>
        <end position="18"/>
    </location>
</feature>
<dbReference type="Proteomes" id="UP000054007">
    <property type="component" value="Unassembled WGS sequence"/>
</dbReference>
<dbReference type="PANTHER" id="PTHR34154">
    <property type="entry name" value="ALKALI-SENSITIVE LINKAGE PROTEIN 1"/>
    <property type="match status" value="1"/>
</dbReference>
<dbReference type="GO" id="GO:0009277">
    <property type="term" value="C:fungal-type cell wall"/>
    <property type="evidence" value="ECO:0007669"/>
    <property type="project" value="TreeGrafter"/>
</dbReference>
<dbReference type="Pfam" id="PF11790">
    <property type="entry name" value="Glyco_hydro_cc"/>
    <property type="match status" value="1"/>
</dbReference>
<dbReference type="GO" id="GO:0016787">
    <property type="term" value="F:hydrolase activity"/>
    <property type="evidence" value="ECO:0007669"/>
    <property type="project" value="UniProtKB-KW"/>
</dbReference>
<dbReference type="AlphaFoldDB" id="A0A0D7BV39"/>
<organism evidence="3 4">
    <name type="scientific">Cylindrobasidium torrendii FP15055 ss-10</name>
    <dbReference type="NCBI Taxonomy" id="1314674"/>
    <lineage>
        <taxon>Eukaryota</taxon>
        <taxon>Fungi</taxon>
        <taxon>Dikarya</taxon>
        <taxon>Basidiomycota</taxon>
        <taxon>Agaricomycotina</taxon>
        <taxon>Agaricomycetes</taxon>
        <taxon>Agaricomycetidae</taxon>
        <taxon>Agaricales</taxon>
        <taxon>Marasmiineae</taxon>
        <taxon>Physalacriaceae</taxon>
        <taxon>Cylindrobasidium</taxon>
    </lineage>
</organism>
<feature type="chain" id="PRO_5002317710" evidence="1">
    <location>
        <begin position="19"/>
        <end position="267"/>
    </location>
</feature>
<dbReference type="InterPro" id="IPR053183">
    <property type="entry name" value="ASL1"/>
</dbReference>
<keyword evidence="1" id="KW-0732">Signal</keyword>
<gene>
    <name evidence="3" type="ORF">CYLTODRAFT_448320</name>
</gene>
<dbReference type="InterPro" id="IPR024655">
    <property type="entry name" value="Asl1_glyco_hydro_catalytic"/>
</dbReference>
<evidence type="ECO:0000256" key="1">
    <source>
        <dbReference type="SAM" id="SignalP"/>
    </source>
</evidence>
<evidence type="ECO:0000313" key="3">
    <source>
        <dbReference type="EMBL" id="KIY74120.1"/>
    </source>
</evidence>
<dbReference type="InterPro" id="IPR017853">
    <property type="entry name" value="GH"/>
</dbReference>
<keyword evidence="3" id="KW-0378">Hydrolase</keyword>
<dbReference type="Gene3D" id="3.20.20.80">
    <property type="entry name" value="Glycosidases"/>
    <property type="match status" value="1"/>
</dbReference>
<protein>
    <submittedName>
        <fullName evidence="3">Glycoside hydrolase family 128 protein</fullName>
    </submittedName>
</protein>